<evidence type="ECO:0000313" key="1">
    <source>
        <dbReference type="EMBL" id="JAD51510.1"/>
    </source>
</evidence>
<reference evidence="1" key="2">
    <citation type="journal article" date="2015" name="Data Brief">
        <title>Shoot transcriptome of the giant reed, Arundo donax.</title>
        <authorList>
            <person name="Barrero R.A."/>
            <person name="Guerrero F.D."/>
            <person name="Moolhuijzen P."/>
            <person name="Goolsby J.A."/>
            <person name="Tidwell J."/>
            <person name="Bellgard S.E."/>
            <person name="Bellgard M.I."/>
        </authorList>
    </citation>
    <scope>NUCLEOTIDE SEQUENCE</scope>
    <source>
        <tissue evidence="1">Shoot tissue taken approximately 20 cm above the soil surface</tissue>
    </source>
</reference>
<dbReference type="EMBL" id="GBRH01246385">
    <property type="protein sequence ID" value="JAD51510.1"/>
    <property type="molecule type" value="Transcribed_RNA"/>
</dbReference>
<proteinExistence type="predicted"/>
<accession>A0A0A9ARH2</accession>
<organism evidence="1">
    <name type="scientific">Arundo donax</name>
    <name type="common">Giant reed</name>
    <name type="synonym">Donax arundinaceus</name>
    <dbReference type="NCBI Taxonomy" id="35708"/>
    <lineage>
        <taxon>Eukaryota</taxon>
        <taxon>Viridiplantae</taxon>
        <taxon>Streptophyta</taxon>
        <taxon>Embryophyta</taxon>
        <taxon>Tracheophyta</taxon>
        <taxon>Spermatophyta</taxon>
        <taxon>Magnoliopsida</taxon>
        <taxon>Liliopsida</taxon>
        <taxon>Poales</taxon>
        <taxon>Poaceae</taxon>
        <taxon>PACMAD clade</taxon>
        <taxon>Arundinoideae</taxon>
        <taxon>Arundineae</taxon>
        <taxon>Arundo</taxon>
    </lineage>
</organism>
<dbReference type="AlphaFoldDB" id="A0A0A9ARH2"/>
<sequence>MCLKLIKFVDRCLVYMP</sequence>
<reference evidence="1" key="1">
    <citation type="submission" date="2014-09" db="EMBL/GenBank/DDBJ databases">
        <authorList>
            <person name="Magalhaes I.L.F."/>
            <person name="Oliveira U."/>
            <person name="Santos F.R."/>
            <person name="Vidigal T.H.D.A."/>
            <person name="Brescovit A.D."/>
            <person name="Santos A.J."/>
        </authorList>
    </citation>
    <scope>NUCLEOTIDE SEQUENCE</scope>
    <source>
        <tissue evidence="1">Shoot tissue taken approximately 20 cm above the soil surface</tissue>
    </source>
</reference>
<protein>
    <submittedName>
        <fullName evidence="1">Uncharacterized protein</fullName>
    </submittedName>
</protein>
<name>A0A0A9ARH2_ARUDO</name>